<feature type="compositionally biased region" description="Low complexity" evidence="1">
    <location>
        <begin position="341"/>
        <end position="380"/>
    </location>
</feature>
<reference evidence="2 3" key="1">
    <citation type="submission" date="2022-11" db="EMBL/GenBank/DDBJ databases">
        <title>Mucor velutinosus strain NIH1002 WGS.</title>
        <authorList>
            <person name="Subramanian P."/>
            <person name="Mullikin J.C."/>
            <person name="Segre J.A."/>
            <person name="Zelazny A.M."/>
        </authorList>
    </citation>
    <scope>NUCLEOTIDE SEQUENCE [LARGE SCALE GENOMIC DNA]</scope>
    <source>
        <strain evidence="2 3">NIH1002</strain>
    </source>
</reference>
<sequence length="572" mass="64780">MSLQRKDDSRYDFEMPKFWDFTNSIPQERPDESWFSPANVSGPSFPWLHKKKRRALRVKHPLNKPAESHNQHAKAPVPKKPTSNVFDRLSTHSTISASKKMHPHISVEKGRPTPKMHAPPQTEHPSQSAEAIATQEDEQYQLDQDTNIEPVADRIARIEKELTSNKDAAFKRSNSNEESSQPSKIQKIINAQFSSLSSSLSFKRAIPTSRPSTATNTNITMKTTTAHPTQVEPPANVTASQLAPLQRPPTTNRRSLYNELQMQKTAPLQQNEKVRSSTPMPSSEVSSSSLPRPQASRPSITNRRSFYHELQFQNNGLSQHMERKPSSSPISPSRPAPLPLPQSQAPRPPSLILQSSQSPQSPHSPQSRMQSQPQPQMSFQPSPPSPRPQPQNNVPFKEAEATQTNDGTSTSDFFEDLLRARRKKANVHAPLHSKRNTDKFFDSLLKSSQEKHKSYHFLTPNALEEQEHRGAPSQASSIDMKQPKQRIDHKSASLPPHTVTTTSQHKEHGPELVPPPRLTQIYAPSNKQKYLLQEDRYFIDERIAKARKALRESKERTRKWLEALSPNRPLKQ</sequence>
<feature type="compositionally biased region" description="Polar residues" evidence="1">
    <location>
        <begin position="81"/>
        <end position="97"/>
    </location>
</feature>
<evidence type="ECO:0000313" key="2">
    <source>
        <dbReference type="EMBL" id="KAK4511722.1"/>
    </source>
</evidence>
<dbReference type="RefSeq" id="XP_064678388.1">
    <property type="nucleotide sequence ID" value="XM_064826528.1"/>
</dbReference>
<feature type="compositionally biased region" description="Polar residues" evidence="1">
    <location>
        <begin position="401"/>
        <end position="412"/>
    </location>
</feature>
<feature type="region of interest" description="Disordered" evidence="1">
    <location>
        <begin position="59"/>
        <end position="148"/>
    </location>
</feature>
<comment type="caution">
    <text evidence="2">The sequence shown here is derived from an EMBL/GenBank/DDBJ whole genome shotgun (WGS) entry which is preliminary data.</text>
</comment>
<keyword evidence="3" id="KW-1185">Reference proteome</keyword>
<feature type="compositionally biased region" description="Basic and acidic residues" evidence="1">
    <location>
        <begin position="481"/>
        <end position="491"/>
    </location>
</feature>
<feature type="compositionally biased region" description="Low complexity" evidence="1">
    <location>
        <begin position="276"/>
        <end position="293"/>
    </location>
</feature>
<feature type="region of interest" description="Disordered" evidence="1">
    <location>
        <begin position="203"/>
        <end position="415"/>
    </location>
</feature>
<feature type="compositionally biased region" description="Polar residues" evidence="1">
    <location>
        <begin position="237"/>
        <end position="271"/>
    </location>
</feature>
<protein>
    <submittedName>
        <fullName evidence="2">tRNA-I(6)A37 thiotransferase enzyme MiaB</fullName>
    </submittedName>
</protein>
<accession>A0AAN7D721</accession>
<feature type="region of interest" description="Disordered" evidence="1">
    <location>
        <begin position="162"/>
        <end position="184"/>
    </location>
</feature>
<feature type="region of interest" description="Disordered" evidence="1">
    <location>
        <begin position="465"/>
        <end position="519"/>
    </location>
</feature>
<dbReference type="AlphaFoldDB" id="A0AAN7D721"/>
<evidence type="ECO:0000313" key="3">
    <source>
        <dbReference type="Proteomes" id="UP001304243"/>
    </source>
</evidence>
<evidence type="ECO:0000256" key="1">
    <source>
        <dbReference type="SAM" id="MobiDB-lite"/>
    </source>
</evidence>
<dbReference type="Proteomes" id="UP001304243">
    <property type="component" value="Unassembled WGS sequence"/>
</dbReference>
<dbReference type="EMBL" id="JASEJX010000028">
    <property type="protein sequence ID" value="KAK4511722.1"/>
    <property type="molecule type" value="Genomic_DNA"/>
</dbReference>
<proteinExistence type="predicted"/>
<feature type="compositionally biased region" description="Polar residues" evidence="1">
    <location>
        <begin position="172"/>
        <end position="184"/>
    </location>
</feature>
<name>A0AAN7D721_9FUNG</name>
<feature type="compositionally biased region" description="Low complexity" evidence="1">
    <location>
        <begin position="213"/>
        <end position="226"/>
    </location>
</feature>
<dbReference type="GeneID" id="89950951"/>
<gene>
    <name evidence="2" type="ORF">ATC70_007265</name>
</gene>
<organism evidence="2 3">
    <name type="scientific">Mucor velutinosus</name>
    <dbReference type="NCBI Taxonomy" id="708070"/>
    <lineage>
        <taxon>Eukaryota</taxon>
        <taxon>Fungi</taxon>
        <taxon>Fungi incertae sedis</taxon>
        <taxon>Mucoromycota</taxon>
        <taxon>Mucoromycotina</taxon>
        <taxon>Mucoromycetes</taxon>
        <taxon>Mucorales</taxon>
        <taxon>Mucorineae</taxon>
        <taxon>Mucoraceae</taxon>
        <taxon>Mucor</taxon>
    </lineage>
</organism>